<dbReference type="Proteomes" id="UP000299102">
    <property type="component" value="Unassembled WGS sequence"/>
</dbReference>
<evidence type="ECO:0000313" key="1">
    <source>
        <dbReference type="EMBL" id="GBP12421.1"/>
    </source>
</evidence>
<dbReference type="OrthoDB" id="10258692at2759"/>
<dbReference type="AlphaFoldDB" id="A0A4C1TGJ2"/>
<dbReference type="Gene3D" id="1.10.10.10">
    <property type="entry name" value="Winged helix-like DNA-binding domain superfamily/Winged helix DNA-binding domain"/>
    <property type="match status" value="1"/>
</dbReference>
<proteinExistence type="predicted"/>
<dbReference type="EMBL" id="BGZK01000051">
    <property type="protein sequence ID" value="GBP12421.1"/>
    <property type="molecule type" value="Genomic_DNA"/>
</dbReference>
<protein>
    <submittedName>
        <fullName evidence="1">Mariner Mos1 transposase</fullName>
    </submittedName>
</protein>
<reference evidence="1 2" key="1">
    <citation type="journal article" date="2019" name="Commun. Biol.">
        <title>The bagworm genome reveals a unique fibroin gene that provides high tensile strength.</title>
        <authorList>
            <person name="Kono N."/>
            <person name="Nakamura H."/>
            <person name="Ohtoshi R."/>
            <person name="Tomita M."/>
            <person name="Numata K."/>
            <person name="Arakawa K."/>
        </authorList>
    </citation>
    <scope>NUCLEOTIDE SEQUENCE [LARGE SCALE GENOMIC DNA]</scope>
</reference>
<name>A0A4C1TGJ2_EUMVA</name>
<accession>A0A4C1TGJ2</accession>
<sequence length="179" mass="20495">MDYLVPKKDVVLNYFETLGKSTSSSLPEVEPCEKVIRRQTFRRLLATCSMQPTADSIRWIEIRSRRTDSRVGEDKDRSGRPKIYEDAELEKLLEEDLFQTQNEFALTLEVIRQTVSHRLKSLGMIHKQVLGGCDAFARLPGRAAHVLCARGTSRRTVRDFKMKRTRSLSALGARRIGVK</sequence>
<comment type="caution">
    <text evidence="1">The sequence shown here is derived from an EMBL/GenBank/DDBJ whole genome shotgun (WGS) entry which is preliminary data.</text>
</comment>
<organism evidence="1 2">
    <name type="scientific">Eumeta variegata</name>
    <name type="common">Bagworm moth</name>
    <name type="synonym">Eumeta japonica</name>
    <dbReference type="NCBI Taxonomy" id="151549"/>
    <lineage>
        <taxon>Eukaryota</taxon>
        <taxon>Metazoa</taxon>
        <taxon>Ecdysozoa</taxon>
        <taxon>Arthropoda</taxon>
        <taxon>Hexapoda</taxon>
        <taxon>Insecta</taxon>
        <taxon>Pterygota</taxon>
        <taxon>Neoptera</taxon>
        <taxon>Endopterygota</taxon>
        <taxon>Lepidoptera</taxon>
        <taxon>Glossata</taxon>
        <taxon>Ditrysia</taxon>
        <taxon>Tineoidea</taxon>
        <taxon>Psychidae</taxon>
        <taxon>Oiketicinae</taxon>
        <taxon>Eumeta</taxon>
    </lineage>
</organism>
<evidence type="ECO:0000313" key="2">
    <source>
        <dbReference type="Proteomes" id="UP000299102"/>
    </source>
</evidence>
<gene>
    <name evidence="1" type="ORF">EVAR_75835_1</name>
</gene>
<dbReference type="InterPro" id="IPR036388">
    <property type="entry name" value="WH-like_DNA-bd_sf"/>
</dbReference>
<keyword evidence="2" id="KW-1185">Reference proteome</keyword>